<reference evidence="1" key="1">
    <citation type="journal article" date="2021" name="Proc. Natl. Acad. Sci. U.S.A.">
        <title>A Catalog of Tens of Thousands of Viruses from Human Metagenomes Reveals Hidden Associations with Chronic Diseases.</title>
        <authorList>
            <person name="Tisza M.J."/>
            <person name="Buck C.B."/>
        </authorList>
    </citation>
    <scope>NUCLEOTIDE SEQUENCE</scope>
    <source>
        <strain evidence="1">Ct8nN1</strain>
    </source>
</reference>
<name>A0A8S5R4E1_9CAUD</name>
<proteinExistence type="predicted"/>
<sequence length="165" mass="19408">MDLKKENNKYIFANEPNPCRLPKAKEDYLEAALTKCGKEIIDKIEIFPYKNNIDITKVSLKIFYFDVPSEEKFRVEVQYIIENKGWFSKNSKKYWEIRVYKINKNNETGILTDIHSEGTFLSNEIKKIFGEDNINESKLIEFLLKFNYTKYTKGRNLKIGGSINA</sequence>
<dbReference type="EMBL" id="BK015804">
    <property type="protein sequence ID" value="DAE25945.1"/>
    <property type="molecule type" value="Genomic_DNA"/>
</dbReference>
<evidence type="ECO:0000313" key="1">
    <source>
        <dbReference type="EMBL" id="DAE25945.1"/>
    </source>
</evidence>
<protein>
    <submittedName>
        <fullName evidence="1">Uncharacterized protein</fullName>
    </submittedName>
</protein>
<accession>A0A8S5R4E1</accession>
<organism evidence="1">
    <name type="scientific">Podoviridae sp. ct8nN1</name>
    <dbReference type="NCBI Taxonomy" id="2827296"/>
    <lineage>
        <taxon>Viruses</taxon>
        <taxon>Duplodnaviria</taxon>
        <taxon>Heunggongvirae</taxon>
        <taxon>Uroviricota</taxon>
        <taxon>Caudoviricetes</taxon>
    </lineage>
</organism>